<accession>A0ABN0F5K6</accession>
<dbReference type="Proteomes" id="UP000004980">
    <property type="component" value="Unassembled WGS sequence"/>
</dbReference>
<gene>
    <name evidence="2" type="ORF">WQE_47634</name>
</gene>
<name>A0ABN0F5K6_9BURK</name>
<keyword evidence="3" id="KW-1185">Reference proteome</keyword>
<proteinExistence type="predicted"/>
<feature type="transmembrane region" description="Helical" evidence="1">
    <location>
        <begin position="47"/>
        <end position="64"/>
    </location>
</feature>
<organism evidence="2 3">
    <name type="scientific">Paraburkholderia hospita</name>
    <dbReference type="NCBI Taxonomy" id="169430"/>
    <lineage>
        <taxon>Bacteria</taxon>
        <taxon>Pseudomonadati</taxon>
        <taxon>Pseudomonadota</taxon>
        <taxon>Betaproteobacteria</taxon>
        <taxon>Burkholderiales</taxon>
        <taxon>Burkholderiaceae</taxon>
        <taxon>Paraburkholderia</taxon>
    </lineage>
</organism>
<evidence type="ECO:0000313" key="3">
    <source>
        <dbReference type="Proteomes" id="UP000004980"/>
    </source>
</evidence>
<evidence type="ECO:0000256" key="1">
    <source>
        <dbReference type="SAM" id="Phobius"/>
    </source>
</evidence>
<reference evidence="2 3" key="1">
    <citation type="journal article" date="2012" name="J. Bacteriol.">
        <title>Draft Genome Sequence of the Soil Bacterium Burkholderia terrae Strain BS001, Which Interacts with Fungal Surface Structures.</title>
        <authorList>
            <person name="Nazir R."/>
            <person name="Hansen M.A."/>
            <person name="Sorensen S."/>
            <person name="van Elsas J.D."/>
        </authorList>
    </citation>
    <scope>NUCLEOTIDE SEQUENCE [LARGE SCALE GENOMIC DNA]</scope>
    <source>
        <strain evidence="2 3">BS001</strain>
    </source>
</reference>
<dbReference type="EMBL" id="AKAU01000292">
    <property type="protein sequence ID" value="EIM93880.1"/>
    <property type="molecule type" value="Genomic_DNA"/>
</dbReference>
<sequence>MKMSHRLRSHSAGPVWGLILGLFLMLVGIGFWIYAKSSQPASRLDESLAMAAMLVGVFLAVYAGREIGHRHR</sequence>
<evidence type="ECO:0000313" key="2">
    <source>
        <dbReference type="EMBL" id="EIM93880.1"/>
    </source>
</evidence>
<comment type="caution">
    <text evidence="2">The sequence shown here is derived from an EMBL/GenBank/DDBJ whole genome shotgun (WGS) entry which is preliminary data.</text>
</comment>
<feature type="transmembrane region" description="Helical" evidence="1">
    <location>
        <begin position="12"/>
        <end position="35"/>
    </location>
</feature>
<keyword evidence="1" id="KW-1133">Transmembrane helix</keyword>
<keyword evidence="1" id="KW-0472">Membrane</keyword>
<protein>
    <submittedName>
        <fullName evidence="2">Uncharacterized protein</fullName>
    </submittedName>
</protein>
<keyword evidence="1" id="KW-0812">Transmembrane</keyword>